<dbReference type="AlphaFoldDB" id="A0A812KPK1"/>
<dbReference type="Proteomes" id="UP000601435">
    <property type="component" value="Unassembled WGS sequence"/>
</dbReference>
<comment type="caution">
    <text evidence="1">The sequence shown here is derived from an EMBL/GenBank/DDBJ whole genome shotgun (WGS) entry which is preliminary data.</text>
</comment>
<accession>A0A812KPK1</accession>
<keyword evidence="2" id="KW-1185">Reference proteome</keyword>
<gene>
    <name evidence="1" type="ORF">SNEC2469_LOCUS3595</name>
</gene>
<evidence type="ECO:0000313" key="2">
    <source>
        <dbReference type="Proteomes" id="UP000601435"/>
    </source>
</evidence>
<dbReference type="OrthoDB" id="10338874at2759"/>
<proteinExistence type="predicted"/>
<organism evidence="1 2">
    <name type="scientific">Symbiodinium necroappetens</name>
    <dbReference type="NCBI Taxonomy" id="1628268"/>
    <lineage>
        <taxon>Eukaryota</taxon>
        <taxon>Sar</taxon>
        <taxon>Alveolata</taxon>
        <taxon>Dinophyceae</taxon>
        <taxon>Suessiales</taxon>
        <taxon>Symbiodiniaceae</taxon>
        <taxon>Symbiodinium</taxon>
    </lineage>
</organism>
<sequence length="312" mass="33925">CSASCRAVHMAQSLDVVSRRQQFCSADEPLQLLSPYLRHRYGQLERSQSPPAALVGRMTDLVNQEFRILDTCMKFTEACGEIVAECERAEQVPDALLSDMLEEVMDYCQTLQLFSQQRKDTVTAIVEMEKQNLEEFRRLHQSIENGKNFLTALTAVGTTTVGAAVAITAAGPVSLVAAALLGLAAGIKNQEHRDAAHRVQQSLVENMQAKNVPVQCMETFAKNLDDAVGVIAKDGSKISGRSARIKRRMDMISEEIHGVQMAASQNFLSLASDPKLAAAFGINEQRRLLIAEQSLTRAAVSLKGCMGSVGGG</sequence>
<name>A0A812KPK1_9DINO</name>
<reference evidence="1" key="1">
    <citation type="submission" date="2021-02" db="EMBL/GenBank/DDBJ databases">
        <authorList>
            <person name="Dougan E. K."/>
            <person name="Rhodes N."/>
            <person name="Thang M."/>
            <person name="Chan C."/>
        </authorList>
    </citation>
    <scope>NUCLEOTIDE SEQUENCE</scope>
</reference>
<protein>
    <submittedName>
        <fullName evidence="1">Uncharacterized protein</fullName>
    </submittedName>
</protein>
<feature type="non-terminal residue" evidence="1">
    <location>
        <position position="312"/>
    </location>
</feature>
<dbReference type="EMBL" id="CAJNJA010007977">
    <property type="protein sequence ID" value="CAE7231380.1"/>
    <property type="molecule type" value="Genomic_DNA"/>
</dbReference>
<evidence type="ECO:0000313" key="1">
    <source>
        <dbReference type="EMBL" id="CAE7231380.1"/>
    </source>
</evidence>